<reference evidence="3" key="1">
    <citation type="submission" date="2020-04" db="EMBL/GenBank/DDBJ databases">
        <authorList>
            <person name="Zhang T."/>
        </authorList>
    </citation>
    <scope>NUCLEOTIDE SEQUENCE</scope>
    <source>
        <strain evidence="3">HKST-UBA13</strain>
    </source>
</reference>
<dbReference type="Gene3D" id="2.30.180.10">
    <property type="entry name" value="FAS1 domain"/>
    <property type="match status" value="1"/>
</dbReference>
<evidence type="ECO:0000313" key="4">
    <source>
        <dbReference type="Proteomes" id="UP000775877"/>
    </source>
</evidence>
<dbReference type="AlphaFoldDB" id="A0A955I914"/>
<gene>
    <name evidence="3" type="ORF">KC678_02905</name>
</gene>
<organism evidence="3 4">
    <name type="scientific">Candidatus Dojkabacteria bacterium</name>
    <dbReference type="NCBI Taxonomy" id="2099670"/>
    <lineage>
        <taxon>Bacteria</taxon>
        <taxon>Candidatus Dojkabacteria</taxon>
    </lineage>
</organism>
<protein>
    <submittedName>
        <fullName evidence="3">Fasciclin domain-containing protein</fullName>
    </submittedName>
</protein>
<keyword evidence="1" id="KW-0472">Membrane</keyword>
<dbReference type="SUPFAM" id="SSF82153">
    <property type="entry name" value="FAS1 domain"/>
    <property type="match status" value="1"/>
</dbReference>
<dbReference type="Pfam" id="PF02469">
    <property type="entry name" value="Fasciclin"/>
    <property type="match status" value="1"/>
</dbReference>
<proteinExistence type="predicted"/>
<keyword evidence="1" id="KW-0812">Transmembrane</keyword>
<evidence type="ECO:0000313" key="3">
    <source>
        <dbReference type="EMBL" id="MCA9381190.1"/>
    </source>
</evidence>
<sequence>MTKEQKRLMTYIAIIVAAMFIISFAYVFSISKPASNNLENGISVSDSTPTENNNSIINVLNNYQISSFSSLIESNNFEKEISNSEQMLTILVPVDSAFSNTGDFDPVTLIQSLTIPKLIYSNTLQLNVPIATSLGSNITFTSEDGEIYVVSGEKKAKVLNADINFEKGNIFLIDSVLN</sequence>
<evidence type="ECO:0000256" key="1">
    <source>
        <dbReference type="SAM" id="Phobius"/>
    </source>
</evidence>
<name>A0A955I914_9BACT</name>
<dbReference type="Proteomes" id="UP000775877">
    <property type="component" value="Unassembled WGS sequence"/>
</dbReference>
<dbReference type="PROSITE" id="PS50213">
    <property type="entry name" value="FAS1"/>
    <property type="match status" value="1"/>
</dbReference>
<evidence type="ECO:0000259" key="2">
    <source>
        <dbReference type="PROSITE" id="PS50213"/>
    </source>
</evidence>
<dbReference type="InterPro" id="IPR000782">
    <property type="entry name" value="FAS1_domain"/>
</dbReference>
<dbReference type="InterPro" id="IPR036378">
    <property type="entry name" value="FAS1_dom_sf"/>
</dbReference>
<keyword evidence="1" id="KW-1133">Transmembrane helix</keyword>
<reference evidence="3" key="2">
    <citation type="journal article" date="2021" name="Microbiome">
        <title>Successional dynamics and alternative stable states in a saline activated sludge microbial community over 9 years.</title>
        <authorList>
            <person name="Wang Y."/>
            <person name="Ye J."/>
            <person name="Ju F."/>
            <person name="Liu L."/>
            <person name="Boyd J.A."/>
            <person name="Deng Y."/>
            <person name="Parks D.H."/>
            <person name="Jiang X."/>
            <person name="Yin X."/>
            <person name="Woodcroft B.J."/>
            <person name="Tyson G.W."/>
            <person name="Hugenholtz P."/>
            <person name="Polz M.F."/>
            <person name="Zhang T."/>
        </authorList>
    </citation>
    <scope>NUCLEOTIDE SEQUENCE</scope>
    <source>
        <strain evidence="3">HKST-UBA13</strain>
    </source>
</reference>
<comment type="caution">
    <text evidence="3">The sequence shown here is derived from an EMBL/GenBank/DDBJ whole genome shotgun (WGS) entry which is preliminary data.</text>
</comment>
<feature type="transmembrane region" description="Helical" evidence="1">
    <location>
        <begin position="9"/>
        <end position="28"/>
    </location>
</feature>
<accession>A0A955I914</accession>
<dbReference type="EMBL" id="JAGQLJ010000058">
    <property type="protein sequence ID" value="MCA9381190.1"/>
    <property type="molecule type" value="Genomic_DNA"/>
</dbReference>
<dbReference type="SMART" id="SM00554">
    <property type="entry name" value="FAS1"/>
    <property type="match status" value="1"/>
</dbReference>
<feature type="domain" description="FAS1" evidence="2">
    <location>
        <begin position="52"/>
        <end position="177"/>
    </location>
</feature>